<sequence length="67" mass="7630">MAMTLRLTEDDEQILTLLADTQGISRQEATVRAIREAAERRGHESMVSESSARIRVRYADLLDRLGR</sequence>
<protein>
    <submittedName>
        <fullName evidence="1">CopG family transcriptional regulator</fullName>
    </submittedName>
</protein>
<dbReference type="Proteomes" id="UP000572528">
    <property type="component" value="Unassembled WGS sequence"/>
</dbReference>
<evidence type="ECO:0000313" key="2">
    <source>
        <dbReference type="Proteomes" id="UP000572528"/>
    </source>
</evidence>
<organism evidence="1 2">
    <name type="scientific">Actinomyces bowdenii</name>
    <dbReference type="NCBI Taxonomy" id="131109"/>
    <lineage>
        <taxon>Bacteria</taxon>
        <taxon>Bacillati</taxon>
        <taxon>Actinomycetota</taxon>
        <taxon>Actinomycetes</taxon>
        <taxon>Actinomycetales</taxon>
        <taxon>Actinomycetaceae</taxon>
        <taxon>Actinomyces</taxon>
    </lineage>
</organism>
<name>A0A853EGX5_9ACTO</name>
<dbReference type="AlphaFoldDB" id="A0A853EGX5"/>
<proteinExistence type="predicted"/>
<accession>A0A853EGX5</accession>
<evidence type="ECO:0000313" key="1">
    <source>
        <dbReference type="EMBL" id="NYS68647.1"/>
    </source>
</evidence>
<comment type="caution">
    <text evidence="1">The sequence shown here is derived from an EMBL/GenBank/DDBJ whole genome shotgun (WGS) entry which is preliminary data.</text>
</comment>
<dbReference type="RefSeq" id="WP_179899971.1">
    <property type="nucleotide sequence ID" value="NZ_JACBXV010000029.1"/>
</dbReference>
<dbReference type="EMBL" id="JACBXV010000029">
    <property type="protein sequence ID" value="NYS68647.1"/>
    <property type="molecule type" value="Genomic_DNA"/>
</dbReference>
<gene>
    <name evidence="1" type="ORF">HZZ05_03795</name>
</gene>
<reference evidence="1 2" key="1">
    <citation type="submission" date="2020-07" db="EMBL/GenBank/DDBJ databases">
        <title>MOT database genomes.</title>
        <authorList>
            <person name="Joseph S."/>
            <person name="Aduse-Opoku J."/>
            <person name="Hashim A."/>
            <person name="Wade W."/>
            <person name="Curtis M."/>
        </authorList>
    </citation>
    <scope>NUCLEOTIDE SEQUENCE [LARGE SCALE GENOMIC DNA]</scope>
    <source>
        <strain evidence="1 2">WMus004</strain>
    </source>
</reference>